<keyword evidence="2" id="KW-1185">Reference proteome</keyword>
<evidence type="ECO:0000313" key="1">
    <source>
        <dbReference type="EMBL" id="BAU77044.1"/>
    </source>
</evidence>
<reference evidence="2" key="1">
    <citation type="submission" date="2015-05" db="EMBL/GenBank/DDBJ databases">
        <title>Draft genome sequencing of a biphenyl-degrading bacterium, Pseudomonas balearica KF707 (=NBRC110670).</title>
        <authorList>
            <person name="Kimura N."/>
            <person name="Hirose J."/>
            <person name="Watanabe T."/>
            <person name="Suenaga H."/>
            <person name="Fujihara H."/>
            <person name="Noguchi M."/>
            <person name="Hashimoto M."/>
            <person name="Shimodaira J."/>
            <person name="Tsuchikane K."/>
            <person name="Hosoyama A."/>
            <person name="Yamazoe A."/>
            <person name="Fujita N."/>
            <person name="Furukawa K."/>
        </authorList>
    </citation>
    <scope>NUCLEOTIDE SEQUENCE [LARGE SCALE GENOMIC DNA]</scope>
    <source>
        <strain evidence="2">DSM 10086 / NBRC 110670 / KF707</strain>
    </source>
</reference>
<proteinExistence type="predicted"/>
<gene>
    <name evidence="1" type="ORF">KF707C_53560</name>
</gene>
<evidence type="ECO:0000313" key="2">
    <source>
        <dbReference type="Proteomes" id="UP000218554"/>
    </source>
</evidence>
<reference evidence="1 2" key="2">
    <citation type="journal article" date="2017" name="Int. J. Syst. Evol. Microbiol.">
        <title>Pseudomonas furukawaii sp. nov., a polychlorinated biphenyl-degrading bacterium isolated from biphenyl-contaminated soil in Japan.</title>
        <authorList>
            <person name="Kimura N."/>
            <person name="Watanabe T."/>
            <person name="Suenaga H."/>
            <person name="Fujihara H."/>
            <person name="Futagami T."/>
            <person name="Goto M."/>
            <person name="Hanada S."/>
            <person name="Hirose J."/>
        </authorList>
    </citation>
    <scope>NUCLEOTIDE SEQUENCE [LARGE SCALE GENOMIC DNA]</scope>
    <source>
        <strain evidence="2">DSM 10086 / NBRC 110670 / KF707</strain>
    </source>
</reference>
<dbReference type="RefSeq" id="WP_003453310.1">
    <property type="nucleotide sequence ID" value="NZ_AJMR01000180.1"/>
</dbReference>
<accession>A0AAD1C3Y9</accession>
<name>A0AAD1C3Y9_METFU</name>
<dbReference type="KEGG" id="pfuw:KF707C_53560"/>
<organism evidence="1 2">
    <name type="scientific">Metapseudomonas furukawaii</name>
    <name type="common">Pseudomonas furukawaii</name>
    <dbReference type="NCBI Taxonomy" id="1149133"/>
    <lineage>
        <taxon>Bacteria</taxon>
        <taxon>Pseudomonadati</taxon>
        <taxon>Pseudomonadota</taxon>
        <taxon>Gammaproteobacteria</taxon>
        <taxon>Pseudomonadales</taxon>
        <taxon>Pseudomonadaceae</taxon>
        <taxon>Metapseudomonas</taxon>
    </lineage>
</organism>
<dbReference type="Proteomes" id="UP000218554">
    <property type="component" value="Chromosome"/>
</dbReference>
<protein>
    <submittedName>
        <fullName evidence="1">Uncharacterized protein</fullName>
    </submittedName>
</protein>
<sequence>MNLEKIRRIIIEPALDLLPPGLGGNRAELMLLAIGLEESDFLERRPASGPERGFWRMGPEDDMVGAVLRHPGTAPLAVAACDLRSVPPIEERVFAELEHDDLLAAVFARLRLHVEGERLPAVGEVAEAWDLYCRAWCPATRDRRGWDRHYARAMDALGVIA</sequence>
<dbReference type="AlphaFoldDB" id="A0AAD1C3Y9"/>
<dbReference type="EMBL" id="AP014862">
    <property type="protein sequence ID" value="BAU77044.1"/>
    <property type="molecule type" value="Genomic_DNA"/>
</dbReference>